<proteinExistence type="inferred from homology"/>
<dbReference type="PANTHER" id="PTHR12730:SF0">
    <property type="entry name" value="PROTEIN SDA1 HOMOLOG"/>
    <property type="match status" value="1"/>
</dbReference>
<sequence length="67" mass="7895">MKLDPEGYEEKLLLIYCHFESSLHLLLQQSTLNSSLDLVVSKDLGDLKMFLVHMTPYYPRRLTEFPH</sequence>
<protein>
    <recommendedName>
        <fullName evidence="1">Protein SDA1</fullName>
    </recommendedName>
</protein>
<comment type="caution">
    <text evidence="2">The sequence shown here is derived from an EMBL/GenBank/DDBJ whole genome shotgun (WGS) entry which is preliminary data.</text>
</comment>
<dbReference type="GO" id="GO:0005730">
    <property type="term" value="C:nucleolus"/>
    <property type="evidence" value="ECO:0007669"/>
    <property type="project" value="UniProtKB-SubCell"/>
</dbReference>
<dbReference type="Proteomes" id="UP000639772">
    <property type="component" value="Unassembled WGS sequence"/>
</dbReference>
<evidence type="ECO:0000313" key="2">
    <source>
        <dbReference type="EMBL" id="KAG0447099.1"/>
    </source>
</evidence>
<organism evidence="2 3">
    <name type="scientific">Vanilla planifolia</name>
    <name type="common">Vanilla</name>
    <dbReference type="NCBI Taxonomy" id="51239"/>
    <lineage>
        <taxon>Eukaryota</taxon>
        <taxon>Viridiplantae</taxon>
        <taxon>Streptophyta</taxon>
        <taxon>Embryophyta</taxon>
        <taxon>Tracheophyta</taxon>
        <taxon>Spermatophyta</taxon>
        <taxon>Magnoliopsida</taxon>
        <taxon>Liliopsida</taxon>
        <taxon>Asparagales</taxon>
        <taxon>Orchidaceae</taxon>
        <taxon>Vanilloideae</taxon>
        <taxon>Vanilleae</taxon>
        <taxon>Vanilla</taxon>
    </lineage>
</organism>
<dbReference type="InterPro" id="IPR027312">
    <property type="entry name" value="Sda1"/>
</dbReference>
<keyword evidence="1" id="KW-0539">Nucleus</keyword>
<dbReference type="GO" id="GO:0042273">
    <property type="term" value="P:ribosomal large subunit biogenesis"/>
    <property type="evidence" value="ECO:0007669"/>
    <property type="project" value="UniProtKB-UniRule"/>
</dbReference>
<keyword evidence="1" id="KW-0653">Protein transport</keyword>
<keyword evidence="1" id="KW-0813">Transport</keyword>
<comment type="function">
    <text evidence="1">Required for 60S pre-ribosomal subunits export to the cytoplasm.</text>
</comment>
<comment type="subcellular location">
    <subcellularLocation>
        <location evidence="1">Nucleus</location>
        <location evidence="1">Nucleolus</location>
    </subcellularLocation>
</comment>
<dbReference type="PANTHER" id="PTHR12730">
    <property type="entry name" value="HSDA/SDA1-RELATED"/>
    <property type="match status" value="1"/>
</dbReference>
<reference evidence="2 3" key="1">
    <citation type="journal article" date="2020" name="Nat. Food">
        <title>A phased Vanilla planifolia genome enables genetic improvement of flavour and production.</title>
        <authorList>
            <person name="Hasing T."/>
            <person name="Tang H."/>
            <person name="Brym M."/>
            <person name="Khazi F."/>
            <person name="Huang T."/>
            <person name="Chambers A.H."/>
        </authorList>
    </citation>
    <scope>NUCLEOTIDE SEQUENCE [LARGE SCALE GENOMIC DNA]</scope>
    <source>
        <tissue evidence="2">Leaf</tissue>
    </source>
</reference>
<gene>
    <name evidence="2" type="ORF">HPP92_028489</name>
</gene>
<evidence type="ECO:0000313" key="3">
    <source>
        <dbReference type="Proteomes" id="UP000639772"/>
    </source>
</evidence>
<dbReference type="GO" id="GO:0000055">
    <property type="term" value="P:ribosomal large subunit export from nucleus"/>
    <property type="evidence" value="ECO:0007669"/>
    <property type="project" value="UniProtKB-UniRule"/>
</dbReference>
<name>A0A835U2H9_VANPL</name>
<dbReference type="AlphaFoldDB" id="A0A835U2H9"/>
<comment type="similarity">
    <text evidence="1">Belongs to the SDA1 family.</text>
</comment>
<dbReference type="GO" id="GO:0015031">
    <property type="term" value="P:protein transport"/>
    <property type="evidence" value="ECO:0007669"/>
    <property type="project" value="UniProtKB-KW"/>
</dbReference>
<dbReference type="EMBL" id="JADCNM010000498">
    <property type="protein sequence ID" value="KAG0447099.1"/>
    <property type="molecule type" value="Genomic_DNA"/>
</dbReference>
<evidence type="ECO:0000256" key="1">
    <source>
        <dbReference type="RuleBase" id="RU365057"/>
    </source>
</evidence>
<keyword evidence="1" id="KW-0690">Ribosome biogenesis</keyword>
<accession>A0A835U2H9</accession>